<comment type="caution">
    <text evidence="3">The sequence shown here is derived from an EMBL/GenBank/DDBJ whole genome shotgun (WGS) entry which is preliminary data.</text>
</comment>
<name>A0ABV9CEM7_9ACTN</name>
<dbReference type="Pfam" id="PF11716">
    <property type="entry name" value="MDMPI_N"/>
    <property type="match status" value="1"/>
</dbReference>
<gene>
    <name evidence="3" type="ORF">ACFO60_11205</name>
</gene>
<reference evidence="4" key="1">
    <citation type="journal article" date="2019" name="Int. J. Syst. Evol. Microbiol.">
        <title>The Global Catalogue of Microorganisms (GCM) 10K type strain sequencing project: providing services to taxonomists for standard genome sequencing and annotation.</title>
        <authorList>
            <consortium name="The Broad Institute Genomics Platform"/>
            <consortium name="The Broad Institute Genome Sequencing Center for Infectious Disease"/>
            <person name="Wu L."/>
            <person name="Ma J."/>
        </authorList>
    </citation>
    <scope>NUCLEOTIDE SEQUENCE [LARGE SCALE GENOMIC DNA]</scope>
    <source>
        <strain evidence="4">CGMCC 4.7132</strain>
    </source>
</reference>
<dbReference type="SUPFAM" id="SSF109854">
    <property type="entry name" value="DinB/YfiT-like putative metalloenzymes"/>
    <property type="match status" value="1"/>
</dbReference>
<dbReference type="Proteomes" id="UP001596004">
    <property type="component" value="Unassembled WGS sequence"/>
</dbReference>
<dbReference type="EMBL" id="JBHSFP010000005">
    <property type="protein sequence ID" value="MFC4531331.1"/>
    <property type="molecule type" value="Genomic_DNA"/>
</dbReference>
<dbReference type="NCBIfam" id="TIGR03083">
    <property type="entry name" value="maleylpyruvate isomerase family mycothiol-dependent enzyme"/>
    <property type="match status" value="1"/>
</dbReference>
<proteinExistence type="predicted"/>
<organism evidence="3 4">
    <name type="scientific">Sphaerisporangium dianthi</name>
    <dbReference type="NCBI Taxonomy" id="1436120"/>
    <lineage>
        <taxon>Bacteria</taxon>
        <taxon>Bacillati</taxon>
        <taxon>Actinomycetota</taxon>
        <taxon>Actinomycetes</taxon>
        <taxon>Streptosporangiales</taxon>
        <taxon>Streptosporangiaceae</taxon>
        <taxon>Sphaerisporangium</taxon>
    </lineage>
</organism>
<dbReference type="Pfam" id="PF07398">
    <property type="entry name" value="MDMPI_C"/>
    <property type="match status" value="1"/>
</dbReference>
<dbReference type="InterPro" id="IPR034660">
    <property type="entry name" value="DinB/YfiT-like"/>
</dbReference>
<keyword evidence="4" id="KW-1185">Reference proteome</keyword>
<evidence type="ECO:0000259" key="1">
    <source>
        <dbReference type="Pfam" id="PF07398"/>
    </source>
</evidence>
<dbReference type="RefSeq" id="WP_380839852.1">
    <property type="nucleotide sequence ID" value="NZ_JBHSFP010000005.1"/>
</dbReference>
<keyword evidence="3" id="KW-0413">Isomerase</keyword>
<protein>
    <submittedName>
        <fullName evidence="3">Maleylpyruvate isomerase family mycothiol-dependent enzyme</fullName>
    </submittedName>
</protein>
<dbReference type="PANTHER" id="PTHR40758:SF1">
    <property type="entry name" value="CONSERVED PROTEIN"/>
    <property type="match status" value="1"/>
</dbReference>
<dbReference type="InterPro" id="IPR017517">
    <property type="entry name" value="Maleyloyr_isom"/>
</dbReference>
<dbReference type="GO" id="GO:0016853">
    <property type="term" value="F:isomerase activity"/>
    <property type="evidence" value="ECO:0007669"/>
    <property type="project" value="UniProtKB-KW"/>
</dbReference>
<feature type="domain" description="MDMPI C-terminal" evidence="1">
    <location>
        <begin position="153"/>
        <end position="252"/>
    </location>
</feature>
<dbReference type="PANTHER" id="PTHR40758">
    <property type="entry name" value="CONSERVED PROTEIN"/>
    <property type="match status" value="1"/>
</dbReference>
<dbReference type="InterPro" id="IPR024344">
    <property type="entry name" value="MDMPI_metal-binding"/>
</dbReference>
<evidence type="ECO:0000313" key="4">
    <source>
        <dbReference type="Proteomes" id="UP001596004"/>
    </source>
</evidence>
<dbReference type="InterPro" id="IPR010872">
    <property type="entry name" value="MDMPI_C-term_domain"/>
</dbReference>
<accession>A0ABV9CEM7</accession>
<sequence>MSGLSEGLWTHEEYCSALEEEVRRFAGVVEGVDPETPVTTCPGWVVAKLLKHVGIIYRWAEHIVRERAEKPVAFREVPVALPEDAAGYPVWLAEGGEALVATLRAAGGEAPVWSWGAERNAGFWARRMLHESTVHRADAEITLGREPRIEVPVAVDGVEEALDNLLAAERFAEGFAELSRGGERLHFHATDAGEAGEWTVTLASGGFTWERGHGKGDVAVRATAADLLLMLYGRREPVGERYEVFGDRALLDAWRAKTKF</sequence>
<evidence type="ECO:0000259" key="2">
    <source>
        <dbReference type="Pfam" id="PF11716"/>
    </source>
</evidence>
<feature type="domain" description="Mycothiol-dependent maleylpyruvate isomerase metal-binding" evidence="2">
    <location>
        <begin position="17"/>
        <end position="139"/>
    </location>
</feature>
<evidence type="ECO:0000313" key="3">
    <source>
        <dbReference type="EMBL" id="MFC4531331.1"/>
    </source>
</evidence>